<feature type="chain" id="PRO_5037480529" evidence="1">
    <location>
        <begin position="27"/>
        <end position="71"/>
    </location>
</feature>
<sequence length="71" mass="7599">MFSAAVSNLFVKTLLVVAAACAVTVGVDRSKAIGPCVDEKCPFDFVCVEAECYNKSDTELTMMRMADEAGQ</sequence>
<proteinExistence type="predicted"/>
<evidence type="ECO:0000313" key="3">
    <source>
        <dbReference type="WBParaSite" id="jg18915"/>
    </source>
</evidence>
<dbReference type="Proteomes" id="UP000887574">
    <property type="component" value="Unplaced"/>
</dbReference>
<reference evidence="3" key="1">
    <citation type="submission" date="2022-11" db="UniProtKB">
        <authorList>
            <consortium name="WormBaseParasite"/>
        </authorList>
    </citation>
    <scope>IDENTIFICATION</scope>
</reference>
<protein>
    <submittedName>
        <fullName evidence="3">Uncharacterized protein</fullName>
    </submittedName>
</protein>
<keyword evidence="2" id="KW-1185">Reference proteome</keyword>
<keyword evidence="1" id="KW-0732">Signal</keyword>
<name>A0A915DF50_9BILA</name>
<dbReference type="WBParaSite" id="jg18915">
    <property type="protein sequence ID" value="jg18915"/>
    <property type="gene ID" value="jg18915"/>
</dbReference>
<evidence type="ECO:0000313" key="2">
    <source>
        <dbReference type="Proteomes" id="UP000887574"/>
    </source>
</evidence>
<evidence type="ECO:0000256" key="1">
    <source>
        <dbReference type="SAM" id="SignalP"/>
    </source>
</evidence>
<organism evidence="2 3">
    <name type="scientific">Ditylenchus dipsaci</name>
    <dbReference type="NCBI Taxonomy" id="166011"/>
    <lineage>
        <taxon>Eukaryota</taxon>
        <taxon>Metazoa</taxon>
        <taxon>Ecdysozoa</taxon>
        <taxon>Nematoda</taxon>
        <taxon>Chromadorea</taxon>
        <taxon>Rhabditida</taxon>
        <taxon>Tylenchina</taxon>
        <taxon>Tylenchomorpha</taxon>
        <taxon>Sphaerularioidea</taxon>
        <taxon>Anguinidae</taxon>
        <taxon>Anguininae</taxon>
        <taxon>Ditylenchus</taxon>
    </lineage>
</organism>
<feature type="signal peptide" evidence="1">
    <location>
        <begin position="1"/>
        <end position="26"/>
    </location>
</feature>
<accession>A0A915DF50</accession>
<dbReference type="AlphaFoldDB" id="A0A915DF50"/>